<gene>
    <name evidence="1" type="ORF">PDJAM_G00229750</name>
</gene>
<evidence type="ECO:0000313" key="1">
    <source>
        <dbReference type="EMBL" id="MCJ8733954.1"/>
    </source>
</evidence>
<reference evidence="1" key="1">
    <citation type="submission" date="2020-02" db="EMBL/GenBank/DDBJ databases">
        <title>Genome sequencing of the panga catfish, Pangasius djambal.</title>
        <authorList>
            <person name="Wen M."/>
            <person name="Zahm M."/>
            <person name="Roques C."/>
            <person name="Cabau C."/>
            <person name="Klopp C."/>
            <person name="Donnadieu C."/>
            <person name="Jouanno E."/>
            <person name="Avarre J.-C."/>
            <person name="Campet M."/>
            <person name="Ha T."/>
            <person name="Dugue R."/>
            <person name="Lampietro C."/>
            <person name="Louis A."/>
            <person name="Herpin A."/>
            <person name="Echchiki A."/>
            <person name="Berthelot C."/>
            <person name="Parey E."/>
            <person name="Roest-Crollius H."/>
            <person name="Braasch I."/>
            <person name="Postlethwait J.H."/>
            <person name="Bobe J."/>
            <person name="Montfort J."/>
            <person name="Bouchez O."/>
            <person name="Begum T."/>
            <person name="Schartl M."/>
            <person name="Gustiano R."/>
            <person name="Guiguen Y."/>
        </authorList>
    </citation>
    <scope>NUCLEOTIDE SEQUENCE</scope>
    <source>
        <strain evidence="1">Pdj_M5554</strain>
    </source>
</reference>
<sequence length="86" mass="9926">MLQLYPWYSTYQHGASFYCWLRSLAVLWIVNSTLCMPSAGKAKTLHMVCLFCGSVKNSSRIYFGCATAAYNKYFTVRFSRLLLLFD</sequence>
<name>A0ACC5YE57_9TELE</name>
<protein>
    <submittedName>
        <fullName evidence="1">Uncharacterized protein</fullName>
    </submittedName>
</protein>
<organism evidence="1 2">
    <name type="scientific">Pangasius djambal</name>
    <dbReference type="NCBI Taxonomy" id="1691987"/>
    <lineage>
        <taxon>Eukaryota</taxon>
        <taxon>Metazoa</taxon>
        <taxon>Chordata</taxon>
        <taxon>Craniata</taxon>
        <taxon>Vertebrata</taxon>
        <taxon>Euteleostomi</taxon>
        <taxon>Actinopterygii</taxon>
        <taxon>Neopterygii</taxon>
        <taxon>Teleostei</taxon>
        <taxon>Ostariophysi</taxon>
        <taxon>Siluriformes</taxon>
        <taxon>Pangasiidae</taxon>
        <taxon>Pangasius</taxon>
    </lineage>
</organism>
<keyword evidence="2" id="KW-1185">Reference proteome</keyword>
<evidence type="ECO:0000313" key="2">
    <source>
        <dbReference type="Proteomes" id="UP000830395"/>
    </source>
</evidence>
<accession>A0ACC5YE57</accession>
<dbReference type="Proteomes" id="UP000830395">
    <property type="component" value="Chromosome 7"/>
</dbReference>
<proteinExistence type="predicted"/>
<dbReference type="EMBL" id="CM040981">
    <property type="protein sequence ID" value="MCJ8733954.1"/>
    <property type="molecule type" value="Genomic_DNA"/>
</dbReference>
<comment type="caution">
    <text evidence="1">The sequence shown here is derived from an EMBL/GenBank/DDBJ whole genome shotgun (WGS) entry which is preliminary data.</text>
</comment>